<evidence type="ECO:0000313" key="2">
    <source>
        <dbReference type="EnsemblPlants" id="AUR62040971-RA:cds"/>
    </source>
</evidence>
<accession>A0A803N5U8</accession>
<reference evidence="2" key="1">
    <citation type="journal article" date="2017" name="Nature">
        <title>The genome of Chenopodium quinoa.</title>
        <authorList>
            <person name="Jarvis D.E."/>
            <person name="Ho Y.S."/>
            <person name="Lightfoot D.J."/>
            <person name="Schmoeckel S.M."/>
            <person name="Li B."/>
            <person name="Borm T.J.A."/>
            <person name="Ohyanagi H."/>
            <person name="Mineta K."/>
            <person name="Michell C.T."/>
            <person name="Saber N."/>
            <person name="Kharbatia N.M."/>
            <person name="Rupper R.R."/>
            <person name="Sharp A.R."/>
            <person name="Dally N."/>
            <person name="Boughton B.A."/>
            <person name="Woo Y.H."/>
            <person name="Gao G."/>
            <person name="Schijlen E.G.W.M."/>
            <person name="Guo X."/>
            <person name="Momin A.A."/>
            <person name="Negrao S."/>
            <person name="Al-Babili S."/>
            <person name="Gehring C."/>
            <person name="Roessner U."/>
            <person name="Jung C."/>
            <person name="Murphy K."/>
            <person name="Arold S.T."/>
            <person name="Gojobori T."/>
            <person name="van der Linden C.G."/>
            <person name="van Loo E.N."/>
            <person name="Jellen E.N."/>
            <person name="Maughan P.J."/>
            <person name="Tester M."/>
        </authorList>
    </citation>
    <scope>NUCLEOTIDE SEQUENCE [LARGE SCALE GENOMIC DNA]</scope>
    <source>
        <strain evidence="2">cv. PI 614886</strain>
    </source>
</reference>
<evidence type="ECO:0000313" key="3">
    <source>
        <dbReference type="Proteomes" id="UP000596660"/>
    </source>
</evidence>
<dbReference type="Gramene" id="AUR62040971-RA">
    <property type="protein sequence ID" value="AUR62040971-RA:cds"/>
    <property type="gene ID" value="AUR62040971"/>
</dbReference>
<feature type="region of interest" description="Disordered" evidence="1">
    <location>
        <begin position="229"/>
        <end position="292"/>
    </location>
</feature>
<organism evidence="2 3">
    <name type="scientific">Chenopodium quinoa</name>
    <name type="common">Quinoa</name>
    <dbReference type="NCBI Taxonomy" id="63459"/>
    <lineage>
        <taxon>Eukaryota</taxon>
        <taxon>Viridiplantae</taxon>
        <taxon>Streptophyta</taxon>
        <taxon>Embryophyta</taxon>
        <taxon>Tracheophyta</taxon>
        <taxon>Spermatophyta</taxon>
        <taxon>Magnoliopsida</taxon>
        <taxon>eudicotyledons</taxon>
        <taxon>Gunneridae</taxon>
        <taxon>Pentapetalae</taxon>
        <taxon>Caryophyllales</taxon>
        <taxon>Chenopodiaceae</taxon>
        <taxon>Chenopodioideae</taxon>
        <taxon>Atripliceae</taxon>
        <taxon>Chenopodium</taxon>
    </lineage>
</organism>
<feature type="compositionally biased region" description="Low complexity" evidence="1">
    <location>
        <begin position="266"/>
        <end position="277"/>
    </location>
</feature>
<keyword evidence="3" id="KW-1185">Reference proteome</keyword>
<evidence type="ECO:0000256" key="1">
    <source>
        <dbReference type="SAM" id="MobiDB-lite"/>
    </source>
</evidence>
<dbReference type="EnsemblPlants" id="AUR62040971-RA">
    <property type="protein sequence ID" value="AUR62040971-RA:cds"/>
    <property type="gene ID" value="AUR62040971"/>
</dbReference>
<name>A0A803N5U8_CHEQI</name>
<dbReference type="AlphaFoldDB" id="A0A803N5U8"/>
<dbReference type="Proteomes" id="UP000596660">
    <property type="component" value="Unplaced"/>
</dbReference>
<proteinExistence type="predicted"/>
<protein>
    <submittedName>
        <fullName evidence="2">Uncharacterized protein</fullName>
    </submittedName>
</protein>
<reference evidence="2" key="2">
    <citation type="submission" date="2021-03" db="UniProtKB">
        <authorList>
            <consortium name="EnsemblPlants"/>
        </authorList>
    </citation>
    <scope>IDENTIFICATION</scope>
</reference>
<feature type="compositionally biased region" description="Gly residues" evidence="1">
    <location>
        <begin position="229"/>
        <end position="246"/>
    </location>
</feature>
<sequence>MANAKEAKLINAVRDRVLDPQQEQGYWWTGSNKEEGSSRNGVWITSEPEGESIRQEVSATGCILGWILTAFLVVLLGQVLCPSTDSGNLSISLVPAVAIDHEAELYNCYFTLLSLTLNSWGEMPRIDVWMQERVSGVILKDKRLSGDYGKLKVVKALSPRLESIERCLETLSKKRVKSDSSKGSQPLKGLSAVAEAAFMAKGADAAAQKKSVQWVDLDSDPEGVVGEGDVGLGGENVGGEKAGLGGDNAAREVDNSDGLVGGENAGLGEENAGVENARLLGNKNPVDGDGEI</sequence>